<sequence>MLSFKPTFSLSSFTCIKSLFSSSSLSAIKVASSAYLRLLIFLLAILVPACASSSPAFLMIFPSKEQASFNFTAAVTVSSDFGVKDQAG</sequence>
<evidence type="ECO:0000313" key="1">
    <source>
        <dbReference type="EMBL" id="CAN0367422.1"/>
    </source>
</evidence>
<accession>A0AC59ZDU7</accession>
<organism evidence="1 2">
    <name type="scientific">Rangifer tarandus platyrhynchus</name>
    <name type="common">Svalbard reindeer</name>
    <dbReference type="NCBI Taxonomy" id="3082113"/>
    <lineage>
        <taxon>Eukaryota</taxon>
        <taxon>Metazoa</taxon>
        <taxon>Chordata</taxon>
        <taxon>Craniata</taxon>
        <taxon>Vertebrata</taxon>
        <taxon>Euteleostomi</taxon>
        <taxon>Mammalia</taxon>
        <taxon>Eutheria</taxon>
        <taxon>Laurasiatheria</taxon>
        <taxon>Artiodactyla</taxon>
        <taxon>Ruminantia</taxon>
        <taxon>Pecora</taxon>
        <taxon>Cervidae</taxon>
        <taxon>Odocoileinae</taxon>
        <taxon>Rangifer</taxon>
    </lineage>
</organism>
<dbReference type="Proteomes" id="UP001162501">
    <property type="component" value="Chromosome 27"/>
</dbReference>
<gene>
    <name evidence="1" type="ORF">MRATA1EN22A_LOCUS16676</name>
</gene>
<proteinExistence type="predicted"/>
<feature type="non-terminal residue" evidence="1">
    <location>
        <position position="88"/>
    </location>
</feature>
<reference evidence="1" key="2">
    <citation type="submission" date="2025-03" db="EMBL/GenBank/DDBJ databases">
        <authorList>
            <consortium name="ELIXIR-Norway"/>
            <consortium name="Elixir Norway"/>
        </authorList>
    </citation>
    <scope>NUCLEOTIDE SEQUENCE</scope>
</reference>
<reference evidence="1" key="1">
    <citation type="submission" date="2023-05" db="EMBL/GenBank/DDBJ databases">
        <authorList>
            <consortium name="ELIXIR-Norway"/>
        </authorList>
    </citation>
    <scope>NUCLEOTIDE SEQUENCE</scope>
</reference>
<name>A0AC59ZDU7_RANTA</name>
<evidence type="ECO:0000313" key="2">
    <source>
        <dbReference type="Proteomes" id="UP001162501"/>
    </source>
</evidence>
<dbReference type="EMBL" id="OX596111">
    <property type="protein sequence ID" value="CAN0367422.1"/>
    <property type="molecule type" value="Genomic_DNA"/>
</dbReference>
<protein>
    <submittedName>
        <fullName evidence="1">Uncharacterized protein</fullName>
    </submittedName>
</protein>